<reference evidence="2" key="2">
    <citation type="submission" date="2020-01" db="EMBL/GenBank/DDBJ databases">
        <authorList>
            <person name="Algora L."/>
            <person name="Schniete J.K."/>
            <person name="MacFadyen A."/>
            <person name="Hoskisson P.A."/>
            <person name="Hunter I.S."/>
            <person name="Herron P.R."/>
        </authorList>
    </citation>
    <scope>NUCLEOTIDE SEQUENCE</scope>
    <source>
        <strain evidence="2">ATCC 10970</strain>
    </source>
</reference>
<dbReference type="GeneID" id="66857720"/>
<evidence type="ECO:0000256" key="1">
    <source>
        <dbReference type="SAM" id="MobiDB-lite"/>
    </source>
</evidence>
<sequence length="69" mass="7850">MPVRPRRLYGCPHGFHDRPYGRTAMRTDRTAARPAPVRGEHGTSGRTGTPGKHGHHRNHPRHRGSWKPQ</sequence>
<gene>
    <name evidence="2" type="ORF">SRIM_027120</name>
</gene>
<name>A0A8A1UU99_STRR1</name>
<organism evidence="2 3">
    <name type="scientific">Streptomyces rimosus subsp. rimosus (strain ATCC 10970 / DSM 40260 / JCM 4667 / NRRL 2234)</name>
    <dbReference type="NCBI Taxonomy" id="1265868"/>
    <lineage>
        <taxon>Bacteria</taxon>
        <taxon>Bacillati</taxon>
        <taxon>Actinomycetota</taxon>
        <taxon>Actinomycetes</taxon>
        <taxon>Kitasatosporales</taxon>
        <taxon>Streptomycetaceae</taxon>
        <taxon>Streptomyces</taxon>
    </lineage>
</organism>
<feature type="region of interest" description="Disordered" evidence="1">
    <location>
        <begin position="1"/>
        <end position="69"/>
    </location>
</feature>
<feature type="compositionally biased region" description="Basic residues" evidence="1">
    <location>
        <begin position="52"/>
        <end position="69"/>
    </location>
</feature>
<feature type="compositionally biased region" description="Basic and acidic residues" evidence="1">
    <location>
        <begin position="14"/>
        <end position="31"/>
    </location>
</feature>
<dbReference type="AlphaFoldDB" id="A0A8A1UU99"/>
<reference evidence="2" key="1">
    <citation type="submission" date="2012-12" db="EMBL/GenBank/DDBJ databases">
        <authorList>
            <person name="Pethick F.E."/>
            <person name="MacFadyen A.C."/>
            <person name="Tang Z."/>
            <person name="Sangal V."/>
            <person name="Tze-Tze L."/>
            <person name="Chu J."/>
            <person name="Guo M."/>
            <person name="Kirby R."/>
            <person name="Hoskisson P.A."/>
            <person name="Herron P.R."/>
            <person name="Hunter I.S."/>
        </authorList>
    </citation>
    <scope>NUCLEOTIDE SEQUENCE</scope>
    <source>
        <strain evidence="2">ATCC 10970</strain>
    </source>
</reference>
<evidence type="ECO:0000313" key="2">
    <source>
        <dbReference type="EMBL" id="QST83349.1"/>
    </source>
</evidence>
<dbReference type="Proteomes" id="UP000011074">
    <property type="component" value="Chromosome"/>
</dbReference>
<protein>
    <submittedName>
        <fullName evidence="2">Uncharacterized protein</fullName>
    </submittedName>
</protein>
<dbReference type="EMBL" id="CP048261">
    <property type="protein sequence ID" value="QST83349.1"/>
    <property type="molecule type" value="Genomic_DNA"/>
</dbReference>
<reference evidence="2" key="3">
    <citation type="journal article" date="2021" name="bioRxiv">
        <title>Bilateral symmetry of linear streptomycete chromosomes.</title>
        <authorList>
            <person name="Algora-Gallardo L."/>
            <person name="Schniete J.K."/>
            <person name="Mark D.R."/>
            <person name="Hunter I.S."/>
            <person name="Herron P.R."/>
        </authorList>
    </citation>
    <scope>NUCLEOTIDE SEQUENCE</scope>
    <source>
        <strain evidence="2">ATCC 10970</strain>
    </source>
</reference>
<accession>A0A8A1UU99</accession>
<proteinExistence type="predicted"/>
<evidence type="ECO:0000313" key="3">
    <source>
        <dbReference type="Proteomes" id="UP000011074"/>
    </source>
</evidence>
<dbReference type="RefSeq" id="WP_129821007.1">
    <property type="nucleotide sequence ID" value="NZ_CP048261.1"/>
</dbReference>